<reference evidence="1 2" key="1">
    <citation type="submission" date="2021-02" db="EMBL/GenBank/DDBJ databases">
        <title>Streptomyces spirodelae sp. nov., isolated from duckweed.</title>
        <authorList>
            <person name="Saimee Y."/>
            <person name="Duangmal K."/>
        </authorList>
    </citation>
    <scope>NUCLEOTIDE SEQUENCE [LARGE SCALE GENOMIC DNA]</scope>
    <source>
        <strain evidence="1 2">DW4-2</strain>
    </source>
</reference>
<protein>
    <submittedName>
        <fullName evidence="1">Uncharacterized protein</fullName>
    </submittedName>
</protein>
<evidence type="ECO:0000313" key="1">
    <source>
        <dbReference type="EMBL" id="MBO8185136.1"/>
    </source>
</evidence>
<proteinExistence type="predicted"/>
<gene>
    <name evidence="1" type="ORF">JW592_06575</name>
</gene>
<organism evidence="1 2">
    <name type="scientific">Streptomyces spirodelae</name>
    <dbReference type="NCBI Taxonomy" id="2812904"/>
    <lineage>
        <taxon>Bacteria</taxon>
        <taxon>Bacillati</taxon>
        <taxon>Actinomycetota</taxon>
        <taxon>Actinomycetes</taxon>
        <taxon>Kitasatosporales</taxon>
        <taxon>Streptomycetaceae</taxon>
        <taxon>Streptomyces</taxon>
    </lineage>
</organism>
<sequence>MTVLLRFQPTPRAWAEADRTPVGEDHPPGYFRAFFAVGLDGPDSP</sequence>
<dbReference type="Proteomes" id="UP001518976">
    <property type="component" value="Unassembled WGS sequence"/>
</dbReference>
<name>A0ABS3WQG3_9ACTN</name>
<keyword evidence="2" id="KW-1185">Reference proteome</keyword>
<accession>A0ABS3WQG3</accession>
<evidence type="ECO:0000313" key="2">
    <source>
        <dbReference type="Proteomes" id="UP001518976"/>
    </source>
</evidence>
<dbReference type="EMBL" id="JAFFZN010000004">
    <property type="protein sequence ID" value="MBO8185136.1"/>
    <property type="molecule type" value="Genomic_DNA"/>
</dbReference>
<dbReference type="RefSeq" id="WP_209263954.1">
    <property type="nucleotide sequence ID" value="NZ_JAFFZN010000004.1"/>
</dbReference>
<comment type="caution">
    <text evidence="1">The sequence shown here is derived from an EMBL/GenBank/DDBJ whole genome shotgun (WGS) entry which is preliminary data.</text>
</comment>